<feature type="non-terminal residue" evidence="1">
    <location>
        <position position="1"/>
    </location>
</feature>
<protein>
    <submittedName>
        <fullName evidence="1">Uncharacterized protein</fullName>
    </submittedName>
</protein>
<name>X1PTB0_9ZZZZ</name>
<sequence>RGDIVVGDVDDVKKATELKLIPDDLVDTLVAKTRDGKLHLYFINDGVGNKDYSKNKVKILELRAVWRYVLAPGSWVPPTPESGADGFYKVVNAKPPKLLKPAMLLWLKPERDYTTSSPVSFKGKMMGLPCIRVLFESKLNHGRKVHASKLLGIAWAKDHDGDTDDFEPVARKFADAQDHQDFPMRWAGVDAWARSAADNKLEWSCGEMVTLLRENGIRLPCEGKIL</sequence>
<dbReference type="SUPFAM" id="SSF56747">
    <property type="entry name" value="Prim-pol domain"/>
    <property type="match status" value="1"/>
</dbReference>
<proteinExistence type="predicted"/>
<accession>X1PTB0</accession>
<gene>
    <name evidence="1" type="ORF">S06H3_49275</name>
</gene>
<evidence type="ECO:0000313" key="1">
    <source>
        <dbReference type="EMBL" id="GAI34114.1"/>
    </source>
</evidence>
<dbReference type="EMBL" id="BARV01031104">
    <property type="protein sequence ID" value="GAI34114.1"/>
    <property type="molecule type" value="Genomic_DNA"/>
</dbReference>
<dbReference type="AlphaFoldDB" id="X1PTB0"/>
<comment type="caution">
    <text evidence="1">The sequence shown here is derived from an EMBL/GenBank/DDBJ whole genome shotgun (WGS) entry which is preliminary data.</text>
</comment>
<organism evidence="1">
    <name type="scientific">marine sediment metagenome</name>
    <dbReference type="NCBI Taxonomy" id="412755"/>
    <lineage>
        <taxon>unclassified sequences</taxon>
        <taxon>metagenomes</taxon>
        <taxon>ecological metagenomes</taxon>
    </lineage>
</organism>
<reference evidence="1" key="1">
    <citation type="journal article" date="2014" name="Front. Microbiol.">
        <title>High frequency of phylogenetically diverse reductive dehalogenase-homologous genes in deep subseafloor sedimentary metagenomes.</title>
        <authorList>
            <person name="Kawai M."/>
            <person name="Futagami T."/>
            <person name="Toyoda A."/>
            <person name="Takaki Y."/>
            <person name="Nishi S."/>
            <person name="Hori S."/>
            <person name="Arai W."/>
            <person name="Tsubouchi T."/>
            <person name="Morono Y."/>
            <person name="Uchiyama I."/>
            <person name="Ito T."/>
            <person name="Fujiyama A."/>
            <person name="Inagaki F."/>
            <person name="Takami H."/>
        </authorList>
    </citation>
    <scope>NUCLEOTIDE SEQUENCE</scope>
    <source>
        <strain evidence="1">Expedition CK06-06</strain>
    </source>
</reference>